<protein>
    <submittedName>
        <fullName evidence="1">Uncharacterized protein</fullName>
    </submittedName>
</protein>
<dbReference type="Proteomes" id="UP001320706">
    <property type="component" value="Unassembled WGS sequence"/>
</dbReference>
<comment type="caution">
    <text evidence="1">The sequence shown here is derived from an EMBL/GenBank/DDBJ whole genome shotgun (WGS) entry which is preliminary data.</text>
</comment>
<evidence type="ECO:0000313" key="1">
    <source>
        <dbReference type="EMBL" id="KAK8220062.1"/>
    </source>
</evidence>
<gene>
    <name evidence="1" type="ORF">M8818_000478</name>
</gene>
<dbReference type="EMBL" id="JAMKPW020000002">
    <property type="protein sequence ID" value="KAK8220062.1"/>
    <property type="molecule type" value="Genomic_DNA"/>
</dbReference>
<evidence type="ECO:0000313" key="2">
    <source>
        <dbReference type="Proteomes" id="UP001320706"/>
    </source>
</evidence>
<name>A0ACC3SNN3_9PEZI</name>
<accession>A0ACC3SNN3</accession>
<proteinExistence type="predicted"/>
<sequence>MSALAPLTLLRPLYLLSLSLAYIPPTILTHLLHPSQFRTLLSWSSFQDAWFGRFWAFFGPRSRENAAPTVEPLVRNTLSQLGHVAVKGGGEGKGKGKGNVILDLGPGNGQWLYLFANLPVGISKIYGVEPNRSHHASLRAAISRHNLDGVYEILPFGAQDLIGKNILAPESVDAIVTLQVLCSVPEPRDVVASLYPLLKKGGRWILYEHVRTKFTGDFVRLWQGKRAPLLPFFTTVVKRGEGELEGAGFGGKSLTGLWLTLFVTELINLVWPVCFGGCSITRPTDEWLLTAGEWSDVNLKPGEGEGKYDTIPHVLGTLVK</sequence>
<reference evidence="1" key="1">
    <citation type="submission" date="2024-02" db="EMBL/GenBank/DDBJ databases">
        <title>Metagenome Assembled Genome of Zalaria obscura JY119.</title>
        <authorList>
            <person name="Vighnesh L."/>
            <person name="Jagadeeshwari U."/>
            <person name="Venkata Ramana C."/>
            <person name="Sasikala C."/>
        </authorList>
    </citation>
    <scope>NUCLEOTIDE SEQUENCE</scope>
    <source>
        <strain evidence="1">JY119</strain>
    </source>
</reference>
<keyword evidence="2" id="KW-1185">Reference proteome</keyword>
<organism evidence="1 2">
    <name type="scientific">Zalaria obscura</name>
    <dbReference type="NCBI Taxonomy" id="2024903"/>
    <lineage>
        <taxon>Eukaryota</taxon>
        <taxon>Fungi</taxon>
        <taxon>Dikarya</taxon>
        <taxon>Ascomycota</taxon>
        <taxon>Pezizomycotina</taxon>
        <taxon>Dothideomycetes</taxon>
        <taxon>Dothideomycetidae</taxon>
        <taxon>Dothideales</taxon>
        <taxon>Zalariaceae</taxon>
        <taxon>Zalaria</taxon>
    </lineage>
</organism>